<name>A0A0K1E8A6_CHOCO</name>
<dbReference type="RefSeq" id="WP_050429272.1">
    <property type="nucleotide sequence ID" value="NZ_CP012159.1"/>
</dbReference>
<reference evidence="8 9" key="1">
    <citation type="submission" date="2015-07" db="EMBL/GenBank/DDBJ databases">
        <title>Genome analysis of myxobacterium Chondromyces crocatus Cm c5 reveals a high potential for natural compound synthesis and the genetic basis for the loss of fruiting body formation.</title>
        <authorList>
            <person name="Zaburannyi N."/>
            <person name="Bunk B."/>
            <person name="Maier J."/>
            <person name="Overmann J."/>
            <person name="Mueller R."/>
        </authorList>
    </citation>
    <scope>NUCLEOTIDE SEQUENCE [LARGE SCALE GENOMIC DNA]</scope>
    <source>
        <strain evidence="8 9">Cm c5</strain>
    </source>
</reference>
<dbReference type="KEGG" id="ccro:CMC5_009390"/>
<keyword evidence="6" id="KW-0732">Signal</keyword>
<comment type="subcellular location">
    <subcellularLocation>
        <location evidence="1">Cell outer membrane</location>
    </subcellularLocation>
</comment>
<dbReference type="PANTHER" id="PTHR30329:SF21">
    <property type="entry name" value="LIPOPROTEIN YIAD-RELATED"/>
    <property type="match status" value="1"/>
</dbReference>
<dbReference type="Pfam" id="PF00691">
    <property type="entry name" value="OmpA"/>
    <property type="match status" value="1"/>
</dbReference>
<feature type="chain" id="PRO_5005459022" description="OmpA-like domain-containing protein" evidence="6">
    <location>
        <begin position="23"/>
        <end position="178"/>
    </location>
</feature>
<evidence type="ECO:0000256" key="1">
    <source>
        <dbReference type="ARBA" id="ARBA00004442"/>
    </source>
</evidence>
<evidence type="ECO:0000259" key="7">
    <source>
        <dbReference type="PROSITE" id="PS51123"/>
    </source>
</evidence>
<accession>A0A0K1E8A6</accession>
<feature type="domain" description="OmpA-like" evidence="7">
    <location>
        <begin position="61"/>
        <end position="177"/>
    </location>
</feature>
<dbReference type="EMBL" id="CP012159">
    <property type="protein sequence ID" value="AKT36818.1"/>
    <property type="molecule type" value="Genomic_DNA"/>
</dbReference>
<dbReference type="PRINTS" id="PR01021">
    <property type="entry name" value="OMPADOMAIN"/>
</dbReference>
<dbReference type="Gene3D" id="3.30.1330.60">
    <property type="entry name" value="OmpA-like domain"/>
    <property type="match status" value="1"/>
</dbReference>
<evidence type="ECO:0000256" key="4">
    <source>
        <dbReference type="PROSITE-ProRule" id="PRU00473"/>
    </source>
</evidence>
<feature type="signal peptide" evidence="6">
    <location>
        <begin position="1"/>
        <end position="22"/>
    </location>
</feature>
<dbReference type="InterPro" id="IPR036737">
    <property type="entry name" value="OmpA-like_sf"/>
</dbReference>
<dbReference type="Proteomes" id="UP000067626">
    <property type="component" value="Chromosome"/>
</dbReference>
<keyword evidence="9" id="KW-1185">Reference proteome</keyword>
<organism evidence="8 9">
    <name type="scientific">Chondromyces crocatus</name>
    <dbReference type="NCBI Taxonomy" id="52"/>
    <lineage>
        <taxon>Bacteria</taxon>
        <taxon>Pseudomonadati</taxon>
        <taxon>Myxococcota</taxon>
        <taxon>Polyangia</taxon>
        <taxon>Polyangiales</taxon>
        <taxon>Polyangiaceae</taxon>
        <taxon>Chondromyces</taxon>
    </lineage>
</organism>
<dbReference type="InterPro" id="IPR050330">
    <property type="entry name" value="Bact_OuterMem_StrucFunc"/>
</dbReference>
<dbReference type="PROSITE" id="PS51257">
    <property type="entry name" value="PROKAR_LIPOPROTEIN"/>
    <property type="match status" value="1"/>
</dbReference>
<evidence type="ECO:0000256" key="5">
    <source>
        <dbReference type="SAM" id="MobiDB-lite"/>
    </source>
</evidence>
<evidence type="ECO:0000256" key="2">
    <source>
        <dbReference type="ARBA" id="ARBA00023136"/>
    </source>
</evidence>
<evidence type="ECO:0000256" key="6">
    <source>
        <dbReference type="SAM" id="SignalP"/>
    </source>
</evidence>
<dbReference type="SUPFAM" id="SSF103088">
    <property type="entry name" value="OmpA-like"/>
    <property type="match status" value="1"/>
</dbReference>
<keyword evidence="3" id="KW-0998">Cell outer membrane</keyword>
<feature type="region of interest" description="Disordered" evidence="5">
    <location>
        <begin position="27"/>
        <end position="50"/>
    </location>
</feature>
<dbReference type="GO" id="GO:0009279">
    <property type="term" value="C:cell outer membrane"/>
    <property type="evidence" value="ECO:0007669"/>
    <property type="project" value="UniProtKB-SubCell"/>
</dbReference>
<evidence type="ECO:0000313" key="8">
    <source>
        <dbReference type="EMBL" id="AKT36818.1"/>
    </source>
</evidence>
<dbReference type="InterPro" id="IPR006665">
    <property type="entry name" value="OmpA-like"/>
</dbReference>
<keyword evidence="2 4" id="KW-0472">Membrane</keyword>
<dbReference type="PANTHER" id="PTHR30329">
    <property type="entry name" value="STATOR ELEMENT OF FLAGELLAR MOTOR COMPLEX"/>
    <property type="match status" value="1"/>
</dbReference>
<dbReference type="STRING" id="52.CMC5_009390"/>
<evidence type="ECO:0000313" key="9">
    <source>
        <dbReference type="Proteomes" id="UP000067626"/>
    </source>
</evidence>
<protein>
    <recommendedName>
        <fullName evidence="7">OmpA-like domain-containing protein</fullName>
    </recommendedName>
</protein>
<proteinExistence type="predicted"/>
<sequence>MRTGESLVFGLCLALMVGCGSAKVEVEAASQPPPPPDPQPVQQLQPAPPPAQVAVGDAVLEGDRIRIAKSIHYDTDKDEIRSESFPVLNNVAEIVKTHPEIVQLTVEGHTDNQGSTEHNIKLSERRANAVVRYLIGAGVRTPMVAPGYGASAPVCFTPDEGCKAQNRRVEFRVKRTGQ</sequence>
<dbReference type="CDD" id="cd07185">
    <property type="entry name" value="OmpA_C-like"/>
    <property type="match status" value="1"/>
</dbReference>
<dbReference type="InterPro" id="IPR006664">
    <property type="entry name" value="OMP_bac"/>
</dbReference>
<dbReference type="AlphaFoldDB" id="A0A0K1E8A6"/>
<dbReference type="PROSITE" id="PS51123">
    <property type="entry name" value="OMPA_2"/>
    <property type="match status" value="1"/>
</dbReference>
<evidence type="ECO:0000256" key="3">
    <source>
        <dbReference type="ARBA" id="ARBA00023237"/>
    </source>
</evidence>
<gene>
    <name evidence="8" type="ORF">CMC5_009390</name>
</gene>